<feature type="transmembrane region" description="Helical" evidence="1">
    <location>
        <begin position="27"/>
        <end position="47"/>
    </location>
</feature>
<protein>
    <submittedName>
        <fullName evidence="2">Uncharacterized protein</fullName>
    </submittedName>
</protein>
<evidence type="ECO:0000313" key="2">
    <source>
        <dbReference type="EMBL" id="CAG7692248.1"/>
    </source>
</evidence>
<accession>A0A8J2NLB8</accession>
<evidence type="ECO:0000256" key="1">
    <source>
        <dbReference type="SAM" id="Phobius"/>
    </source>
</evidence>
<proteinExistence type="predicted"/>
<keyword evidence="1" id="KW-0812">Transmembrane</keyword>
<reference evidence="2" key="1">
    <citation type="submission" date="2021-06" db="EMBL/GenBank/DDBJ databases">
        <authorList>
            <person name="Hodson N. C."/>
            <person name="Mongue J. A."/>
            <person name="Jaron S. K."/>
        </authorList>
    </citation>
    <scope>NUCLEOTIDE SEQUENCE</scope>
</reference>
<dbReference type="EMBL" id="CAJVCH010021931">
    <property type="protein sequence ID" value="CAG7692248.1"/>
    <property type="molecule type" value="Genomic_DNA"/>
</dbReference>
<keyword evidence="1" id="KW-1133">Transmembrane helix</keyword>
<gene>
    <name evidence="2" type="ORF">AFUS01_LOCUS3640</name>
</gene>
<feature type="non-terminal residue" evidence="2">
    <location>
        <position position="80"/>
    </location>
</feature>
<evidence type="ECO:0000313" key="3">
    <source>
        <dbReference type="Proteomes" id="UP000708208"/>
    </source>
</evidence>
<keyword evidence="3" id="KW-1185">Reference proteome</keyword>
<dbReference type="Proteomes" id="UP000708208">
    <property type="component" value="Unassembled WGS sequence"/>
</dbReference>
<dbReference type="AlphaFoldDB" id="A0A8J2NLB8"/>
<sequence>MLFLTASIFGFFFGIHLLPINRPVSLFLMYLGVFAFTSYCVTFDKAFRVPASMETLKNEVTKCMQLSRSSKLRREIFEKR</sequence>
<organism evidence="2 3">
    <name type="scientific">Allacma fusca</name>
    <dbReference type="NCBI Taxonomy" id="39272"/>
    <lineage>
        <taxon>Eukaryota</taxon>
        <taxon>Metazoa</taxon>
        <taxon>Ecdysozoa</taxon>
        <taxon>Arthropoda</taxon>
        <taxon>Hexapoda</taxon>
        <taxon>Collembola</taxon>
        <taxon>Symphypleona</taxon>
        <taxon>Sminthuridae</taxon>
        <taxon>Allacma</taxon>
    </lineage>
</organism>
<name>A0A8J2NLB8_9HEXA</name>
<comment type="caution">
    <text evidence="2">The sequence shown here is derived from an EMBL/GenBank/DDBJ whole genome shotgun (WGS) entry which is preliminary data.</text>
</comment>
<keyword evidence="1" id="KW-0472">Membrane</keyword>